<reference evidence="1" key="1">
    <citation type="submission" date="2019-11" db="EMBL/GenBank/DDBJ databases">
        <authorList>
            <person name="Feng L."/>
        </authorList>
    </citation>
    <scope>NUCLEOTIDE SEQUENCE</scope>
    <source>
        <strain evidence="1">PclaraLFYP37</strain>
    </source>
</reference>
<name>A0A6N3CHH9_9BACT</name>
<organism evidence="1">
    <name type="scientific">Paraprevotella clara</name>
    <dbReference type="NCBI Taxonomy" id="454154"/>
    <lineage>
        <taxon>Bacteria</taxon>
        <taxon>Pseudomonadati</taxon>
        <taxon>Bacteroidota</taxon>
        <taxon>Bacteroidia</taxon>
        <taxon>Bacteroidales</taxon>
        <taxon>Prevotellaceae</taxon>
        <taxon>Paraprevotella</taxon>
    </lineage>
</organism>
<dbReference type="EMBL" id="CACRUT010000014">
    <property type="protein sequence ID" value="VYU13347.1"/>
    <property type="molecule type" value="Genomic_DNA"/>
</dbReference>
<dbReference type="RefSeq" id="WP_021980002.1">
    <property type="nucleotide sequence ID" value="NZ_CACRUT010000014.1"/>
</dbReference>
<gene>
    <name evidence="1" type="ORF">PCLFYP37_01998</name>
</gene>
<proteinExistence type="predicted"/>
<evidence type="ECO:0000313" key="1">
    <source>
        <dbReference type="EMBL" id="VYU13347.1"/>
    </source>
</evidence>
<accession>A0A6N3CHH9</accession>
<dbReference type="AlphaFoldDB" id="A0A6N3CHH9"/>
<protein>
    <submittedName>
        <fullName evidence="1">Uncharacterized protein</fullName>
    </submittedName>
</protein>
<sequence>MSEIEYMKECMARDLVVMLVDEQKMSLHGALDALYQSETYAKLKDTRSGLYFQSPVYVYGFLRKEILTGKM</sequence>